<dbReference type="EMBL" id="BONK01000003">
    <property type="protein sequence ID" value="GIG20445.1"/>
    <property type="molecule type" value="Genomic_DNA"/>
</dbReference>
<gene>
    <name evidence="1" type="ORF">Cch01nite_11690</name>
</gene>
<dbReference type="RefSeq" id="WP_203749829.1">
    <property type="nucleotide sequence ID" value="NZ_BONK01000003.1"/>
</dbReference>
<accession>A0A919P1D1</accession>
<reference evidence="1" key="1">
    <citation type="submission" date="2021-01" db="EMBL/GenBank/DDBJ databases">
        <title>Whole genome shotgun sequence of Cellulomonas chitinilytica NBRC 110799.</title>
        <authorList>
            <person name="Komaki H."/>
            <person name="Tamura T."/>
        </authorList>
    </citation>
    <scope>NUCLEOTIDE SEQUENCE</scope>
    <source>
        <strain evidence="1">NBRC 110799</strain>
    </source>
</reference>
<evidence type="ECO:0000313" key="2">
    <source>
        <dbReference type="Proteomes" id="UP000632740"/>
    </source>
</evidence>
<evidence type="ECO:0008006" key="3">
    <source>
        <dbReference type="Google" id="ProtNLM"/>
    </source>
</evidence>
<dbReference type="Proteomes" id="UP000632740">
    <property type="component" value="Unassembled WGS sequence"/>
</dbReference>
<dbReference type="InterPro" id="IPR036249">
    <property type="entry name" value="Thioredoxin-like_sf"/>
</dbReference>
<dbReference type="PANTHER" id="PTHR31902">
    <property type="entry name" value="ACTIN PATCHES DISTAL PROTEIN 1"/>
    <property type="match status" value="1"/>
</dbReference>
<dbReference type="PANTHER" id="PTHR31902:SF22">
    <property type="entry name" value="SLL1203 PROTEIN"/>
    <property type="match status" value="1"/>
</dbReference>
<dbReference type="CDD" id="cd03062">
    <property type="entry name" value="TRX_Fd_Sucrase"/>
    <property type="match status" value="1"/>
</dbReference>
<name>A0A919P1D1_9CELL</name>
<dbReference type="Gene3D" id="3.40.30.10">
    <property type="entry name" value="Glutaredoxin"/>
    <property type="match status" value="1"/>
</dbReference>
<sequence length="307" mass="33443">MTGTSRRPAGWRPCSDLSLERGDPLRGTAGRGERWLLVEVDGAWGKHAFLDSTLDADLADRLVSRVERAGIRTLAIRRTGLRADVRRAQQTWSWAFVDARPGHEEVRWGSVDNPVALLDVPLDGSAGVPSSEPVLCVCTHARHDQCCAVRGRPVVETLAAAYPELTWECSHLGGDRFAATMVVFPEALLFGRVEEGDATRLVERYRAGRVDVGTFRGRASLSNVEQAAHAFARDLTQDDRIGAFTTVAHTEHDGGWTVVLDHGPDRLVVELGAELSEPMLSTCGATHTVRVRQFVLRSLATPGPLPG</sequence>
<proteinExistence type="predicted"/>
<dbReference type="AlphaFoldDB" id="A0A919P1D1"/>
<protein>
    <recommendedName>
        <fullName evidence="3">Sucrase ferredoxin</fullName>
    </recommendedName>
</protein>
<comment type="caution">
    <text evidence="1">The sequence shown here is derived from an EMBL/GenBank/DDBJ whole genome shotgun (WGS) entry which is preliminary data.</text>
</comment>
<dbReference type="Pfam" id="PF06999">
    <property type="entry name" value="Suc_Fer-like"/>
    <property type="match status" value="1"/>
</dbReference>
<evidence type="ECO:0000313" key="1">
    <source>
        <dbReference type="EMBL" id="GIG20445.1"/>
    </source>
</evidence>
<organism evidence="1 2">
    <name type="scientific">Cellulomonas chitinilytica</name>
    <dbReference type="NCBI Taxonomy" id="398759"/>
    <lineage>
        <taxon>Bacteria</taxon>
        <taxon>Bacillati</taxon>
        <taxon>Actinomycetota</taxon>
        <taxon>Actinomycetes</taxon>
        <taxon>Micrococcales</taxon>
        <taxon>Cellulomonadaceae</taxon>
        <taxon>Cellulomonas</taxon>
    </lineage>
</organism>
<dbReference type="SUPFAM" id="SSF52833">
    <property type="entry name" value="Thioredoxin-like"/>
    <property type="match status" value="1"/>
</dbReference>
<dbReference type="InterPro" id="IPR009737">
    <property type="entry name" value="Aim32/Apd1-like"/>
</dbReference>
<keyword evidence="2" id="KW-1185">Reference proteome</keyword>